<evidence type="ECO:0000256" key="1">
    <source>
        <dbReference type="SAM" id="MobiDB-lite"/>
    </source>
</evidence>
<feature type="region of interest" description="Disordered" evidence="1">
    <location>
        <begin position="1"/>
        <end position="56"/>
    </location>
</feature>
<sequence>MNFLKQRNSSTSANQANKSAKPSKKKRYNILISDNDKEPDNNNTDQDGNGSDNAIIDTTEVEEEVIKKIRKDLTKQKAPIYTFFEANPEIEFANNGTAEYISIYPDL</sequence>
<gene>
    <name evidence="2" type="ORF">BT96DRAFT_1006989</name>
</gene>
<keyword evidence="3" id="KW-1185">Reference proteome</keyword>
<organism evidence="2 3">
    <name type="scientific">Gymnopus androsaceus JB14</name>
    <dbReference type="NCBI Taxonomy" id="1447944"/>
    <lineage>
        <taxon>Eukaryota</taxon>
        <taxon>Fungi</taxon>
        <taxon>Dikarya</taxon>
        <taxon>Basidiomycota</taxon>
        <taxon>Agaricomycotina</taxon>
        <taxon>Agaricomycetes</taxon>
        <taxon>Agaricomycetidae</taxon>
        <taxon>Agaricales</taxon>
        <taxon>Marasmiineae</taxon>
        <taxon>Omphalotaceae</taxon>
        <taxon>Gymnopus</taxon>
    </lineage>
</organism>
<proteinExistence type="predicted"/>
<name>A0A6A4GIS3_9AGAR</name>
<feature type="compositionally biased region" description="Polar residues" evidence="1">
    <location>
        <begin position="41"/>
        <end position="52"/>
    </location>
</feature>
<accession>A0A6A4GIS3</accession>
<reference evidence="2" key="1">
    <citation type="journal article" date="2019" name="Environ. Microbiol.">
        <title>Fungal ecological strategies reflected in gene transcription - a case study of two litter decomposers.</title>
        <authorList>
            <person name="Barbi F."/>
            <person name="Kohler A."/>
            <person name="Barry K."/>
            <person name="Baskaran P."/>
            <person name="Daum C."/>
            <person name="Fauchery L."/>
            <person name="Ihrmark K."/>
            <person name="Kuo A."/>
            <person name="LaButti K."/>
            <person name="Lipzen A."/>
            <person name="Morin E."/>
            <person name="Grigoriev I.V."/>
            <person name="Henrissat B."/>
            <person name="Lindahl B."/>
            <person name="Martin F."/>
        </authorList>
    </citation>
    <scope>NUCLEOTIDE SEQUENCE</scope>
    <source>
        <strain evidence="2">JB14</strain>
    </source>
</reference>
<dbReference type="AlphaFoldDB" id="A0A6A4GIS3"/>
<dbReference type="Proteomes" id="UP000799118">
    <property type="component" value="Unassembled WGS sequence"/>
</dbReference>
<evidence type="ECO:0000313" key="3">
    <source>
        <dbReference type="Proteomes" id="UP000799118"/>
    </source>
</evidence>
<protein>
    <submittedName>
        <fullName evidence="2">Uncharacterized protein</fullName>
    </submittedName>
</protein>
<evidence type="ECO:0000313" key="2">
    <source>
        <dbReference type="EMBL" id="KAE9385491.1"/>
    </source>
</evidence>
<dbReference type="EMBL" id="ML769978">
    <property type="protein sequence ID" value="KAE9385491.1"/>
    <property type="molecule type" value="Genomic_DNA"/>
</dbReference>
<feature type="compositionally biased region" description="Polar residues" evidence="1">
    <location>
        <begin position="1"/>
        <end position="20"/>
    </location>
</feature>